<feature type="compositionally biased region" description="Polar residues" evidence="1">
    <location>
        <begin position="26"/>
        <end position="35"/>
    </location>
</feature>
<keyword evidence="3" id="KW-1185">Reference proteome</keyword>
<dbReference type="EMBL" id="JANPWB010000013">
    <property type="protein sequence ID" value="KAJ1103592.1"/>
    <property type="molecule type" value="Genomic_DNA"/>
</dbReference>
<sequence length="79" mass="9105">MPQSVGEWQGMAGPQVRAATDAFTSLLPTPAPWSTHQRKPGTRRSSSEEKRVARLEMTFHRMRPISYPRSPWRRARQTD</sequence>
<reference evidence="2" key="1">
    <citation type="journal article" date="2022" name="bioRxiv">
        <title>Sequencing and chromosome-scale assembly of the giantPleurodeles waltlgenome.</title>
        <authorList>
            <person name="Brown T."/>
            <person name="Elewa A."/>
            <person name="Iarovenko S."/>
            <person name="Subramanian E."/>
            <person name="Araus A.J."/>
            <person name="Petzold A."/>
            <person name="Susuki M."/>
            <person name="Suzuki K.-i.T."/>
            <person name="Hayashi T."/>
            <person name="Toyoda A."/>
            <person name="Oliveira C."/>
            <person name="Osipova E."/>
            <person name="Leigh N.D."/>
            <person name="Simon A."/>
            <person name="Yun M.H."/>
        </authorList>
    </citation>
    <scope>NUCLEOTIDE SEQUENCE</scope>
    <source>
        <strain evidence="2">20211129_DDA</strain>
        <tissue evidence="2">Liver</tissue>
    </source>
</reference>
<accession>A0AAV7MMH5</accession>
<dbReference type="AlphaFoldDB" id="A0AAV7MMH5"/>
<name>A0AAV7MMH5_PLEWA</name>
<proteinExistence type="predicted"/>
<evidence type="ECO:0000313" key="2">
    <source>
        <dbReference type="EMBL" id="KAJ1103592.1"/>
    </source>
</evidence>
<comment type="caution">
    <text evidence="2">The sequence shown here is derived from an EMBL/GenBank/DDBJ whole genome shotgun (WGS) entry which is preliminary data.</text>
</comment>
<feature type="region of interest" description="Disordered" evidence="1">
    <location>
        <begin position="26"/>
        <end position="51"/>
    </location>
</feature>
<protein>
    <submittedName>
        <fullName evidence="2">Uncharacterized protein</fullName>
    </submittedName>
</protein>
<evidence type="ECO:0000313" key="3">
    <source>
        <dbReference type="Proteomes" id="UP001066276"/>
    </source>
</evidence>
<dbReference type="Proteomes" id="UP001066276">
    <property type="component" value="Chromosome 9"/>
</dbReference>
<evidence type="ECO:0000256" key="1">
    <source>
        <dbReference type="SAM" id="MobiDB-lite"/>
    </source>
</evidence>
<gene>
    <name evidence="2" type="ORF">NDU88_001013</name>
</gene>
<organism evidence="2 3">
    <name type="scientific">Pleurodeles waltl</name>
    <name type="common">Iberian ribbed newt</name>
    <dbReference type="NCBI Taxonomy" id="8319"/>
    <lineage>
        <taxon>Eukaryota</taxon>
        <taxon>Metazoa</taxon>
        <taxon>Chordata</taxon>
        <taxon>Craniata</taxon>
        <taxon>Vertebrata</taxon>
        <taxon>Euteleostomi</taxon>
        <taxon>Amphibia</taxon>
        <taxon>Batrachia</taxon>
        <taxon>Caudata</taxon>
        <taxon>Salamandroidea</taxon>
        <taxon>Salamandridae</taxon>
        <taxon>Pleurodelinae</taxon>
        <taxon>Pleurodeles</taxon>
    </lineage>
</organism>